<dbReference type="PANTHER" id="PTHR13800">
    <property type="entry name" value="TRANSIENT RECEPTOR POTENTIAL CATION CHANNEL, SUBFAMILY M, MEMBER 6"/>
    <property type="match status" value="1"/>
</dbReference>
<reference evidence="2" key="1">
    <citation type="submission" date="2019-06" db="EMBL/GenBank/DDBJ databases">
        <authorList>
            <consortium name="Wellcome Sanger Institute Data Sharing"/>
        </authorList>
    </citation>
    <scope>NUCLEOTIDE SEQUENCE [LARGE SCALE GENOMIC DNA]</scope>
</reference>
<dbReference type="InterPro" id="IPR041491">
    <property type="entry name" value="TRPM_SLOG"/>
</dbReference>
<proteinExistence type="predicted"/>
<protein>
    <submittedName>
        <fullName evidence="2">Transient receptor potential cation channel, subfamily M, member 2</fullName>
    </submittedName>
</protein>
<dbReference type="Proteomes" id="UP000472263">
    <property type="component" value="Chromosome 21"/>
</dbReference>
<sequence>MGVSEVESNLVHSLAHSIATTSKHLSLSPSFQRCTLASWIREHIRKKECFFYETGDREGVCKCGYPKIHHVDEAIKPEDFVGESWNRHRHICEVPTDAYGDISFDGVGQKTGKYVRVSTDTRPEVLYQLLTEHWNLTPPNLLISVTGGAKNFYLKAHLKNMFHRGLIKVAHTTGAWIITGGTHTGVMKHVGQAVRDHALSSSSMRGQIVAIGVATWGTLHNRHALVDVTIPVVCVVLDGGPGTLNVSHPFVVRPPSVSISLSRSVSSSLSHSDCLVCFPPDNL</sequence>
<name>A0A667YBW9_9TELE</name>
<reference evidence="2" key="3">
    <citation type="submission" date="2025-09" db="UniProtKB">
        <authorList>
            <consortium name="Ensembl"/>
        </authorList>
    </citation>
    <scope>IDENTIFICATION</scope>
</reference>
<evidence type="ECO:0000313" key="2">
    <source>
        <dbReference type="Ensembl" id="ENSMMDP00005018761.1"/>
    </source>
</evidence>
<feature type="domain" description="TRPM SLOG" evidence="1">
    <location>
        <begin position="113"/>
        <end position="226"/>
    </location>
</feature>
<keyword evidence="3" id="KW-1185">Reference proteome</keyword>
<evidence type="ECO:0000313" key="3">
    <source>
        <dbReference type="Proteomes" id="UP000472263"/>
    </source>
</evidence>
<evidence type="ECO:0000259" key="1">
    <source>
        <dbReference type="Pfam" id="PF18139"/>
    </source>
</evidence>
<accession>A0A667YBW9</accession>
<dbReference type="GO" id="GO:0005886">
    <property type="term" value="C:plasma membrane"/>
    <property type="evidence" value="ECO:0007669"/>
    <property type="project" value="TreeGrafter"/>
</dbReference>
<reference evidence="2" key="2">
    <citation type="submission" date="2025-08" db="UniProtKB">
        <authorList>
            <consortium name="Ensembl"/>
        </authorList>
    </citation>
    <scope>IDENTIFICATION</scope>
</reference>
<dbReference type="AlphaFoldDB" id="A0A667YBW9"/>
<dbReference type="InterPro" id="IPR050927">
    <property type="entry name" value="TRPM"/>
</dbReference>
<dbReference type="Pfam" id="PF18139">
    <property type="entry name" value="LSDAT_euk"/>
    <property type="match status" value="1"/>
</dbReference>
<dbReference type="Ensembl" id="ENSMMDT00005019210.1">
    <property type="protein sequence ID" value="ENSMMDP00005018761.1"/>
    <property type="gene ID" value="ENSMMDG00005009219.1"/>
</dbReference>
<gene>
    <name evidence="2" type="primary">TRPM2</name>
    <name evidence="2" type="synonym">trpm2</name>
</gene>
<dbReference type="GO" id="GO:0099604">
    <property type="term" value="F:ligand-gated calcium channel activity"/>
    <property type="evidence" value="ECO:0007669"/>
    <property type="project" value="TreeGrafter"/>
</dbReference>
<dbReference type="GeneTree" id="ENSGT00940000156404"/>
<dbReference type="PANTHER" id="PTHR13800:SF2">
    <property type="entry name" value="TRANSIENT RECEPTOR POTENTIAL CATION CHANNEL SUBFAMILY M MEMBER 2"/>
    <property type="match status" value="1"/>
</dbReference>
<organism evidence="2 3">
    <name type="scientific">Myripristis murdjan</name>
    <name type="common">pinecone soldierfish</name>
    <dbReference type="NCBI Taxonomy" id="586833"/>
    <lineage>
        <taxon>Eukaryota</taxon>
        <taxon>Metazoa</taxon>
        <taxon>Chordata</taxon>
        <taxon>Craniata</taxon>
        <taxon>Vertebrata</taxon>
        <taxon>Euteleostomi</taxon>
        <taxon>Actinopterygii</taxon>
        <taxon>Neopterygii</taxon>
        <taxon>Teleostei</taxon>
        <taxon>Neoteleostei</taxon>
        <taxon>Acanthomorphata</taxon>
        <taxon>Holocentriformes</taxon>
        <taxon>Holocentridae</taxon>
        <taxon>Myripristis</taxon>
    </lineage>
</organism>